<dbReference type="PANTHER" id="PTHR21310">
    <property type="entry name" value="AMINOGLYCOSIDE PHOSPHOTRANSFERASE-RELATED-RELATED"/>
    <property type="match status" value="1"/>
</dbReference>
<sequence>MSAEEERDLALDNQLLAQIFPRAKSVSTKVLAQTFETCTFVAYPEVSSEEESTETLVRLEISPSKIAAVSALQQSASLAIPDLIPQVYEIGTASTEDGRKVDYSVTAFVRDAVTLESIWDELDDDQVAHVVEQVVSVVSKLQSIDLLDEDVQRLVTSGGGTAGTPIEPIIPLGGLQVGFFTTATNLIRSLVAAQDDFDQITITQDPGDTSVRFTTPFSDIGPVSLSQTAIDALQKSVVLCHNDLEPRNVLVQPVSRVADAGHDADTETQPASYEVVAIIDWEMAGFFPFAYEFFYKDLVLGSANLYYSWYRAFKERAARLLPSGAEAEGSEALFQALDLILRARGRVETRNVGMLMQRRWIEREKVVRGALWEGWVRDSKAGSVKKFTEDDNEELELGVLRELGYIS</sequence>
<reference evidence="1 2" key="1">
    <citation type="submission" date="2024-07" db="EMBL/GenBank/DDBJ databases">
        <title>Section-level genome sequencing and comparative genomics of Aspergillus sections Usti and Cavernicolus.</title>
        <authorList>
            <consortium name="Lawrence Berkeley National Laboratory"/>
            <person name="Nybo J.L."/>
            <person name="Vesth T.C."/>
            <person name="Theobald S."/>
            <person name="Frisvad J.C."/>
            <person name="Larsen T.O."/>
            <person name="Kjaerboelling I."/>
            <person name="Rothschild-Mancinelli K."/>
            <person name="Lyhne E.K."/>
            <person name="Kogle M.E."/>
            <person name="Barry K."/>
            <person name="Clum A."/>
            <person name="Na H."/>
            <person name="Ledsgaard L."/>
            <person name="Lin J."/>
            <person name="Lipzen A."/>
            <person name="Kuo A."/>
            <person name="Riley R."/>
            <person name="Mondo S."/>
            <person name="Labutti K."/>
            <person name="Haridas S."/>
            <person name="Pangalinan J."/>
            <person name="Salamov A.A."/>
            <person name="Simmons B.A."/>
            <person name="Magnuson J.K."/>
            <person name="Chen J."/>
            <person name="Drula E."/>
            <person name="Henrissat B."/>
            <person name="Wiebenga A."/>
            <person name="Lubbers R.J."/>
            <person name="Gomes A.C."/>
            <person name="Macurrencykelacurrency M.R."/>
            <person name="Stajich J."/>
            <person name="Grigoriev I.V."/>
            <person name="Mortensen U.H."/>
            <person name="De Vries R.P."/>
            <person name="Baker S.E."/>
            <person name="Andersen M.R."/>
        </authorList>
    </citation>
    <scope>NUCLEOTIDE SEQUENCE [LARGE SCALE GENOMIC DNA]</scope>
    <source>
        <strain evidence="1 2">CBS 449.75</strain>
    </source>
</reference>
<comment type="caution">
    <text evidence="1">The sequence shown here is derived from an EMBL/GenBank/DDBJ whole genome shotgun (WGS) entry which is preliminary data.</text>
</comment>
<dbReference type="RefSeq" id="XP_070888719.1">
    <property type="nucleotide sequence ID" value="XM_071032410.1"/>
</dbReference>
<dbReference type="SUPFAM" id="SSF56112">
    <property type="entry name" value="Protein kinase-like (PK-like)"/>
    <property type="match status" value="1"/>
</dbReference>
<keyword evidence="2" id="KW-1185">Reference proteome</keyword>
<organism evidence="1 2">
    <name type="scientific">Aspergillus lucknowensis</name>
    <dbReference type="NCBI Taxonomy" id="176173"/>
    <lineage>
        <taxon>Eukaryota</taxon>
        <taxon>Fungi</taxon>
        <taxon>Dikarya</taxon>
        <taxon>Ascomycota</taxon>
        <taxon>Pezizomycotina</taxon>
        <taxon>Eurotiomycetes</taxon>
        <taxon>Eurotiomycetidae</taxon>
        <taxon>Eurotiales</taxon>
        <taxon>Aspergillaceae</taxon>
        <taxon>Aspergillus</taxon>
        <taxon>Aspergillus subgen. Nidulantes</taxon>
    </lineage>
</organism>
<proteinExistence type="predicted"/>
<gene>
    <name evidence="1" type="ORF">BJX67DRAFT_378794</name>
</gene>
<name>A0ABR4LYX8_9EURO</name>
<accession>A0ABR4LYX8</accession>
<evidence type="ECO:0008006" key="3">
    <source>
        <dbReference type="Google" id="ProtNLM"/>
    </source>
</evidence>
<protein>
    <recommendedName>
        <fullName evidence="3">Aminoglycoside phosphotransferase domain-containing protein</fullName>
    </recommendedName>
</protein>
<dbReference type="Gene3D" id="3.90.1200.10">
    <property type="match status" value="1"/>
</dbReference>
<evidence type="ECO:0000313" key="2">
    <source>
        <dbReference type="Proteomes" id="UP001610432"/>
    </source>
</evidence>
<dbReference type="PANTHER" id="PTHR21310:SF54">
    <property type="entry name" value="AMINOGLYCOSIDE PHOSPHOTRANSFERASE DOMAIN-CONTAINING PROTEIN"/>
    <property type="match status" value="1"/>
</dbReference>
<dbReference type="InterPro" id="IPR011009">
    <property type="entry name" value="Kinase-like_dom_sf"/>
</dbReference>
<dbReference type="Proteomes" id="UP001610432">
    <property type="component" value="Unassembled WGS sequence"/>
</dbReference>
<evidence type="ECO:0000313" key="1">
    <source>
        <dbReference type="EMBL" id="KAL2869740.1"/>
    </source>
</evidence>
<dbReference type="GeneID" id="98147482"/>
<dbReference type="InterPro" id="IPR051678">
    <property type="entry name" value="AGP_Transferase"/>
</dbReference>
<dbReference type="EMBL" id="JBFXLQ010000008">
    <property type="protein sequence ID" value="KAL2869740.1"/>
    <property type="molecule type" value="Genomic_DNA"/>
</dbReference>